<comment type="subcellular location">
    <subcellularLocation>
        <location evidence="1">Golgi apparatus membrane</location>
        <topology evidence="1">Peripheral membrane protein</topology>
    </subcellularLocation>
</comment>
<feature type="domain" description="COG4 transport protein middle alpha-helical bundle" evidence="9">
    <location>
        <begin position="225"/>
        <end position="478"/>
    </location>
</feature>
<evidence type="ECO:0000256" key="7">
    <source>
        <dbReference type="ARBA" id="ARBA00023136"/>
    </source>
</evidence>
<dbReference type="InterPro" id="IPR048684">
    <property type="entry name" value="COG4_C"/>
</dbReference>
<dbReference type="GO" id="GO:0015031">
    <property type="term" value="P:protein transport"/>
    <property type="evidence" value="ECO:0007669"/>
    <property type="project" value="UniProtKB-KW"/>
</dbReference>
<keyword evidence="7" id="KW-0472">Membrane</keyword>
<evidence type="ECO:0000256" key="2">
    <source>
        <dbReference type="ARBA" id="ARBA00009215"/>
    </source>
</evidence>
<dbReference type="PANTHER" id="PTHR24016">
    <property type="entry name" value="CONSERVED OLIGOMERIC GOLGI COMPLEX SUBUNIT 4"/>
    <property type="match status" value="1"/>
</dbReference>
<evidence type="ECO:0000256" key="4">
    <source>
        <dbReference type="ARBA" id="ARBA00022448"/>
    </source>
</evidence>
<protein>
    <recommendedName>
        <fullName evidence="3">Conserved oligomeric Golgi complex subunit 4</fullName>
    </recommendedName>
    <alternativeName>
        <fullName evidence="8">Component of oligomeric Golgi complex 4</fullName>
    </alternativeName>
</protein>
<accession>F0WI58</accession>
<reference evidence="12" key="1">
    <citation type="journal article" date="2011" name="PLoS Biol.">
        <title>Gene gain and loss during evolution of obligate parasitism in the white rust pathogen of Arabidopsis thaliana.</title>
        <authorList>
            <person name="Kemen E."/>
            <person name="Gardiner A."/>
            <person name="Schultz-Larsen T."/>
            <person name="Kemen A.C."/>
            <person name="Balmuth A.L."/>
            <person name="Robert-Seilaniantz A."/>
            <person name="Bailey K."/>
            <person name="Holub E."/>
            <person name="Studholme D.J."/>
            <person name="Maclean D."/>
            <person name="Jones J.D."/>
        </authorList>
    </citation>
    <scope>NUCLEOTIDE SEQUENCE</scope>
</reference>
<organism evidence="12">
    <name type="scientific">Albugo laibachii Nc14</name>
    <dbReference type="NCBI Taxonomy" id="890382"/>
    <lineage>
        <taxon>Eukaryota</taxon>
        <taxon>Sar</taxon>
        <taxon>Stramenopiles</taxon>
        <taxon>Oomycota</taxon>
        <taxon>Peronosporomycetes</taxon>
        <taxon>Albuginales</taxon>
        <taxon>Albuginaceae</taxon>
        <taxon>Albugo</taxon>
    </lineage>
</organism>
<keyword evidence="6" id="KW-0333">Golgi apparatus</keyword>
<evidence type="ECO:0000256" key="1">
    <source>
        <dbReference type="ARBA" id="ARBA00004395"/>
    </source>
</evidence>
<evidence type="ECO:0000256" key="8">
    <source>
        <dbReference type="ARBA" id="ARBA00031340"/>
    </source>
</evidence>
<dbReference type="Gene3D" id="1.10.287.1060">
    <property type="entry name" value="ESAT-6-like"/>
    <property type="match status" value="1"/>
</dbReference>
<feature type="domain" description="Conserved oligomeric Golgi complex subunit 4 N-terminal" evidence="11">
    <location>
        <begin position="64"/>
        <end position="131"/>
    </location>
</feature>
<dbReference type="Gene3D" id="1.20.58.1970">
    <property type="match status" value="1"/>
</dbReference>
<dbReference type="InterPro" id="IPR048682">
    <property type="entry name" value="COG4"/>
</dbReference>
<evidence type="ECO:0000259" key="11">
    <source>
        <dbReference type="Pfam" id="PF20663"/>
    </source>
</evidence>
<sequence>MPEQRHEALVEQLAAIRTAQKQQQKAFLQYIRDPQAPEKISVQNSISKLIEMIPDTMRLSALTRSAVVERIVNANELGEKMTAKVREIDKIKSRVQLFASNASQIIEFRNAFIDFEAAMRQRNYEQAAHYLLILKETKESNPDVTDRMRLNLVEEEWKRNVHSLFTLEIARKEYTNLQSIAPILRVFGEEYQITLYEEWAMTEKERIKAVCQPRLQGRFSNKELIQQLTEIFNCVAGSIQESEQMLLQIFCEIDGLERFTKSVYEMSELVAARILQRYIQQRDFKARMTSTLQSTKRIKVVESLKKEGKQESVETEFALWNEQLDEMALLLQYTQTFERFMHLRIEPLDFKKVDTDRKSSEIATQQCELRRTVQELAGFYCYFEDQLLTQAASQAFSWEETAYTSNIATAQNASNTAVSILSVDNATFPVSSAVDEIFYVAKNSAVRSLATGHIDCAAGALNIINTVLRDTFGTTMRQRIRRVPSQLEQEGRYIGQLAEASTQLRDQVQHQMHQKLAQLSKTTTATFGVSTNAAMMLGRSGTNTPPTELIRKEQRPEVVMNSLEQAIEYLNQIANQLETSLPQYFGDSPDHIMTCLQGFEDSRREFEQLLNAGRKNFVQELKPKLKGFLSPLLSPASKRPVLYELSDEMYTFNEANDPFAQEFVRSVRQLIVIFQGNLSTSNQSQLARIFGQCVAEWIEDWFDTNNTRFNQLGALQFDKDLRILSSFFSEWNDGDDPFGKLAQISCILNVDTISDVVDIAGSIRRGTKWLLSSAQVKEILSRRVEFTDKEINNLTLS</sequence>
<dbReference type="Pfam" id="PF20662">
    <property type="entry name" value="COG4_C"/>
    <property type="match status" value="1"/>
</dbReference>
<evidence type="ECO:0000256" key="3">
    <source>
        <dbReference type="ARBA" id="ARBA00020975"/>
    </source>
</evidence>
<dbReference type="HOGENOM" id="CLU_014853_1_0_1"/>
<feature type="domain" description="Conserved oligomeric Golgi complex subunit 4 C-terminal" evidence="10">
    <location>
        <begin position="558"/>
        <end position="777"/>
    </location>
</feature>
<dbReference type="PANTHER" id="PTHR24016:SF0">
    <property type="entry name" value="CONSERVED OLIGOMERIC GOLGI COMPLEX SUBUNIT 4"/>
    <property type="match status" value="1"/>
</dbReference>
<proteinExistence type="inferred from homology"/>
<comment type="similarity">
    <text evidence="2">Belongs to the COG4 family.</text>
</comment>
<keyword evidence="5" id="KW-0653">Protein transport</keyword>
<dbReference type="InterPro" id="IPR013167">
    <property type="entry name" value="COG4_M"/>
</dbReference>
<name>F0WI58_9STRA</name>
<gene>
    <name evidence="12" type="primary">AlNc14C107G6265</name>
    <name evidence="12" type="ORF">ALNC14_070790</name>
</gene>
<dbReference type="InterPro" id="IPR048680">
    <property type="entry name" value="COG4_N"/>
</dbReference>
<evidence type="ECO:0000313" key="12">
    <source>
        <dbReference type="EMBL" id="CCA20936.1"/>
    </source>
</evidence>
<keyword evidence="4" id="KW-0813">Transport</keyword>
<dbReference type="AlphaFoldDB" id="F0WI58"/>
<dbReference type="Pfam" id="PF20663">
    <property type="entry name" value="COG4_N"/>
    <property type="match status" value="1"/>
</dbReference>
<reference evidence="12" key="2">
    <citation type="submission" date="2011-02" db="EMBL/GenBank/DDBJ databases">
        <authorList>
            <person name="MacLean D."/>
        </authorList>
    </citation>
    <scope>NUCLEOTIDE SEQUENCE</scope>
</reference>
<dbReference type="EMBL" id="FR824152">
    <property type="protein sequence ID" value="CCA20936.1"/>
    <property type="molecule type" value="Genomic_DNA"/>
</dbReference>
<evidence type="ECO:0000259" key="10">
    <source>
        <dbReference type="Pfam" id="PF20662"/>
    </source>
</evidence>
<evidence type="ECO:0000256" key="5">
    <source>
        <dbReference type="ARBA" id="ARBA00022927"/>
    </source>
</evidence>
<dbReference type="Pfam" id="PF08318">
    <property type="entry name" value="COG4_m"/>
    <property type="match status" value="1"/>
</dbReference>
<evidence type="ECO:0000259" key="9">
    <source>
        <dbReference type="Pfam" id="PF08318"/>
    </source>
</evidence>
<evidence type="ECO:0000256" key="6">
    <source>
        <dbReference type="ARBA" id="ARBA00023034"/>
    </source>
</evidence>
<dbReference type="GO" id="GO:0000139">
    <property type="term" value="C:Golgi membrane"/>
    <property type="evidence" value="ECO:0007669"/>
    <property type="project" value="UniProtKB-SubCell"/>
</dbReference>